<comment type="caution">
    <text evidence="1">The sequence shown here is derived from an EMBL/GenBank/DDBJ whole genome shotgun (WGS) entry which is preliminary data.</text>
</comment>
<reference evidence="1 2" key="1">
    <citation type="submission" date="2024-06" db="EMBL/GenBank/DDBJ databases">
        <title>Genomic Encyclopedia of Type Strains, Phase V (KMG-V): Genome sequencing to study the core and pangenomes of soil and plant-associated prokaryotes.</title>
        <authorList>
            <person name="Whitman W."/>
        </authorList>
    </citation>
    <scope>NUCLEOTIDE SEQUENCE [LARGE SCALE GENOMIC DNA]</scope>
    <source>
        <strain evidence="1 2">NE40</strain>
    </source>
</reference>
<gene>
    <name evidence="1" type="ORF">V5J35_000770</name>
</gene>
<accession>A0ABV2SF57</accession>
<evidence type="ECO:0000313" key="1">
    <source>
        <dbReference type="EMBL" id="MET4755578.1"/>
    </source>
</evidence>
<name>A0ABV2SF57_9GAMM</name>
<dbReference type="EMBL" id="JBEWTB010000002">
    <property type="protein sequence ID" value="MET4755578.1"/>
    <property type="molecule type" value="Genomic_DNA"/>
</dbReference>
<keyword evidence="2" id="KW-1185">Reference proteome</keyword>
<sequence>MVYLSDSGGEFRSIREFGSVPRLRFFWLSTFWLVATLQVQSLSQGWAGLEFLASNSDFQYQVTNNASIGLVTFSAGANGVGQTSLMVFGSVPRSGFYKLSTVQSIILTSLPFSAVYGGKLGVNGERSYFKYVAQINNRVARTPNKWFQFVPGLRPSTRLPSAAAGPGVMCL</sequence>
<organism evidence="1 2">
    <name type="scientific">Endozoicomonas lisbonensis</name>
    <dbReference type="NCBI Taxonomy" id="3120522"/>
    <lineage>
        <taxon>Bacteria</taxon>
        <taxon>Pseudomonadati</taxon>
        <taxon>Pseudomonadota</taxon>
        <taxon>Gammaproteobacteria</taxon>
        <taxon>Oceanospirillales</taxon>
        <taxon>Endozoicomonadaceae</taxon>
        <taxon>Endozoicomonas</taxon>
    </lineage>
</organism>
<dbReference type="Proteomes" id="UP001549366">
    <property type="component" value="Unassembled WGS sequence"/>
</dbReference>
<protein>
    <submittedName>
        <fullName evidence="1">Fatty acid desaturase</fullName>
    </submittedName>
</protein>
<evidence type="ECO:0000313" key="2">
    <source>
        <dbReference type="Proteomes" id="UP001549366"/>
    </source>
</evidence>
<proteinExistence type="predicted"/>